<keyword evidence="1" id="KW-0472">Membrane</keyword>
<name>A0A5N6SX54_ASPPS</name>
<proteinExistence type="predicted"/>
<evidence type="ECO:0000313" key="3">
    <source>
        <dbReference type="Proteomes" id="UP000325672"/>
    </source>
</evidence>
<reference evidence="2 3" key="1">
    <citation type="submission" date="2019-04" db="EMBL/GenBank/DDBJ databases">
        <title>Friends and foes A comparative genomics study of 23 Aspergillus species from section Flavi.</title>
        <authorList>
            <consortium name="DOE Joint Genome Institute"/>
            <person name="Kjaerbolling I."/>
            <person name="Vesth T."/>
            <person name="Frisvad J.C."/>
            <person name="Nybo J.L."/>
            <person name="Theobald S."/>
            <person name="Kildgaard S."/>
            <person name="Isbrandt T."/>
            <person name="Kuo A."/>
            <person name="Sato A."/>
            <person name="Lyhne E.K."/>
            <person name="Kogle M.E."/>
            <person name="Wiebenga A."/>
            <person name="Kun R.S."/>
            <person name="Lubbers R.J."/>
            <person name="Makela M.R."/>
            <person name="Barry K."/>
            <person name="Chovatia M."/>
            <person name="Clum A."/>
            <person name="Daum C."/>
            <person name="Haridas S."/>
            <person name="He G."/>
            <person name="LaButti K."/>
            <person name="Lipzen A."/>
            <person name="Mondo S."/>
            <person name="Riley R."/>
            <person name="Salamov A."/>
            <person name="Simmons B.A."/>
            <person name="Magnuson J.K."/>
            <person name="Henrissat B."/>
            <person name="Mortensen U.H."/>
            <person name="Larsen T.O."/>
            <person name="Devries R.P."/>
            <person name="Grigoriev I.V."/>
            <person name="Machida M."/>
            <person name="Baker S.E."/>
            <person name="Andersen M.R."/>
        </authorList>
    </citation>
    <scope>NUCLEOTIDE SEQUENCE [LARGE SCALE GENOMIC DNA]</scope>
    <source>
        <strain evidence="2 3">CBS 117625</strain>
    </source>
</reference>
<dbReference type="AlphaFoldDB" id="A0A5N6SX54"/>
<keyword evidence="3" id="KW-1185">Reference proteome</keyword>
<dbReference type="Proteomes" id="UP000325672">
    <property type="component" value="Unassembled WGS sequence"/>
</dbReference>
<accession>A0A5N6SX54</accession>
<evidence type="ECO:0000256" key="1">
    <source>
        <dbReference type="SAM" id="Phobius"/>
    </source>
</evidence>
<dbReference type="GeneID" id="43638513"/>
<protein>
    <submittedName>
        <fullName evidence="2">Uncharacterized protein</fullName>
    </submittedName>
</protein>
<keyword evidence="1" id="KW-1133">Transmembrane helix</keyword>
<gene>
    <name evidence="2" type="ORF">BDV38DRAFT_244298</name>
</gene>
<dbReference type="RefSeq" id="XP_031914383.1">
    <property type="nucleotide sequence ID" value="XM_032054303.1"/>
</dbReference>
<dbReference type="EMBL" id="ML743571">
    <property type="protein sequence ID" value="KAE8138320.1"/>
    <property type="molecule type" value="Genomic_DNA"/>
</dbReference>
<keyword evidence="1" id="KW-0812">Transmembrane</keyword>
<evidence type="ECO:0000313" key="2">
    <source>
        <dbReference type="EMBL" id="KAE8138320.1"/>
    </source>
</evidence>
<sequence>MMNPLIAVSGQDRQGHASPTCPLECCSDSKNTLAIMRRQRYLQTVRAPLLNYLNHSRRMWKSMPRNTFPICEIATAHVWTFDFLTVQESLPLFSFFFFFSFPHYHLIASLLLKMRQVMNMG</sequence>
<organism evidence="2 3">
    <name type="scientific">Aspergillus pseudotamarii</name>
    <dbReference type="NCBI Taxonomy" id="132259"/>
    <lineage>
        <taxon>Eukaryota</taxon>
        <taxon>Fungi</taxon>
        <taxon>Dikarya</taxon>
        <taxon>Ascomycota</taxon>
        <taxon>Pezizomycotina</taxon>
        <taxon>Eurotiomycetes</taxon>
        <taxon>Eurotiomycetidae</taxon>
        <taxon>Eurotiales</taxon>
        <taxon>Aspergillaceae</taxon>
        <taxon>Aspergillus</taxon>
        <taxon>Aspergillus subgen. Circumdati</taxon>
    </lineage>
</organism>
<feature type="transmembrane region" description="Helical" evidence="1">
    <location>
        <begin position="92"/>
        <end position="112"/>
    </location>
</feature>